<accession>A0A9K3ELV6</accession>
<gene>
    <name evidence="1" type="ORF">HanXRQr2_Chr13g0614971</name>
</gene>
<dbReference type="Gramene" id="mRNA:HanXRQr2_Chr13g0614971">
    <property type="protein sequence ID" value="CDS:HanXRQr2_Chr13g0614971.1"/>
    <property type="gene ID" value="HanXRQr2_Chr13g0614971"/>
</dbReference>
<protein>
    <submittedName>
        <fullName evidence="1">Uncharacterized protein</fullName>
    </submittedName>
</protein>
<evidence type="ECO:0000313" key="2">
    <source>
        <dbReference type="Proteomes" id="UP000215914"/>
    </source>
</evidence>
<dbReference type="EMBL" id="MNCJ02000328">
    <property type="protein sequence ID" value="KAF5775697.1"/>
    <property type="molecule type" value="Genomic_DNA"/>
</dbReference>
<name>A0A9K3ELV6_HELAN</name>
<reference evidence="1" key="1">
    <citation type="journal article" date="2017" name="Nature">
        <title>The sunflower genome provides insights into oil metabolism, flowering and Asterid evolution.</title>
        <authorList>
            <person name="Badouin H."/>
            <person name="Gouzy J."/>
            <person name="Grassa C.J."/>
            <person name="Murat F."/>
            <person name="Staton S.E."/>
            <person name="Cottret L."/>
            <person name="Lelandais-Briere C."/>
            <person name="Owens G.L."/>
            <person name="Carrere S."/>
            <person name="Mayjonade B."/>
            <person name="Legrand L."/>
            <person name="Gill N."/>
            <person name="Kane N.C."/>
            <person name="Bowers J.E."/>
            <person name="Hubner S."/>
            <person name="Bellec A."/>
            <person name="Berard A."/>
            <person name="Berges H."/>
            <person name="Blanchet N."/>
            <person name="Boniface M.C."/>
            <person name="Brunel D."/>
            <person name="Catrice O."/>
            <person name="Chaidir N."/>
            <person name="Claudel C."/>
            <person name="Donnadieu C."/>
            <person name="Faraut T."/>
            <person name="Fievet G."/>
            <person name="Helmstetter N."/>
            <person name="King M."/>
            <person name="Knapp S.J."/>
            <person name="Lai Z."/>
            <person name="Le Paslier M.C."/>
            <person name="Lippi Y."/>
            <person name="Lorenzon L."/>
            <person name="Mandel J.R."/>
            <person name="Marage G."/>
            <person name="Marchand G."/>
            <person name="Marquand E."/>
            <person name="Bret-Mestries E."/>
            <person name="Morien E."/>
            <person name="Nambeesan S."/>
            <person name="Nguyen T."/>
            <person name="Pegot-Espagnet P."/>
            <person name="Pouilly N."/>
            <person name="Raftis F."/>
            <person name="Sallet E."/>
            <person name="Schiex T."/>
            <person name="Thomas J."/>
            <person name="Vandecasteele C."/>
            <person name="Vares D."/>
            <person name="Vear F."/>
            <person name="Vautrin S."/>
            <person name="Crespi M."/>
            <person name="Mangin B."/>
            <person name="Burke J.M."/>
            <person name="Salse J."/>
            <person name="Munos S."/>
            <person name="Vincourt P."/>
            <person name="Rieseberg L.H."/>
            <person name="Langlade N.B."/>
        </authorList>
    </citation>
    <scope>NUCLEOTIDE SEQUENCE</scope>
    <source>
        <tissue evidence="1">Leaves</tissue>
    </source>
</reference>
<evidence type="ECO:0000313" key="1">
    <source>
        <dbReference type="EMBL" id="KAF5775697.1"/>
    </source>
</evidence>
<proteinExistence type="predicted"/>
<organism evidence="1 2">
    <name type="scientific">Helianthus annuus</name>
    <name type="common">Common sunflower</name>
    <dbReference type="NCBI Taxonomy" id="4232"/>
    <lineage>
        <taxon>Eukaryota</taxon>
        <taxon>Viridiplantae</taxon>
        <taxon>Streptophyta</taxon>
        <taxon>Embryophyta</taxon>
        <taxon>Tracheophyta</taxon>
        <taxon>Spermatophyta</taxon>
        <taxon>Magnoliopsida</taxon>
        <taxon>eudicotyledons</taxon>
        <taxon>Gunneridae</taxon>
        <taxon>Pentapetalae</taxon>
        <taxon>asterids</taxon>
        <taxon>campanulids</taxon>
        <taxon>Asterales</taxon>
        <taxon>Asteraceae</taxon>
        <taxon>Asteroideae</taxon>
        <taxon>Heliantheae alliance</taxon>
        <taxon>Heliantheae</taxon>
        <taxon>Helianthus</taxon>
    </lineage>
</organism>
<reference evidence="1" key="2">
    <citation type="submission" date="2020-06" db="EMBL/GenBank/DDBJ databases">
        <title>Helianthus annuus Genome sequencing and assembly Release 2.</title>
        <authorList>
            <person name="Gouzy J."/>
            <person name="Langlade N."/>
            <person name="Munos S."/>
        </authorList>
    </citation>
    <scope>NUCLEOTIDE SEQUENCE</scope>
    <source>
        <tissue evidence="1">Leaves</tissue>
    </source>
</reference>
<comment type="caution">
    <text evidence="1">The sequence shown here is derived from an EMBL/GenBank/DDBJ whole genome shotgun (WGS) entry which is preliminary data.</text>
</comment>
<dbReference type="AlphaFoldDB" id="A0A9K3ELV6"/>
<sequence length="77" mass="9034">MLETIQPSFDRFICHFLLRGIIKQILYMRQCTPQFLQLVVNSLRASNSLHGFISQLLKNDFDEFNSNSFSHCLLQLL</sequence>
<keyword evidence="2" id="KW-1185">Reference proteome</keyword>
<dbReference type="Proteomes" id="UP000215914">
    <property type="component" value="Unassembled WGS sequence"/>
</dbReference>